<protein>
    <submittedName>
        <fullName evidence="2">Uncharacterized protein</fullName>
    </submittedName>
</protein>
<gene>
    <name evidence="2" type="ORF">Rhe02_53380</name>
</gene>
<dbReference type="EMBL" id="BONY01000035">
    <property type="protein sequence ID" value="GIH07271.1"/>
    <property type="molecule type" value="Genomic_DNA"/>
</dbReference>
<comment type="caution">
    <text evidence="2">The sequence shown here is derived from an EMBL/GenBank/DDBJ whole genome shotgun (WGS) entry which is preliminary data.</text>
</comment>
<sequence>MKWLASLVLTAALIVVPQSPASAACASTRLNAPAGMTITYSTNHAGTGYIVGSGWVSNHWEGILWTNGVPQRLPNPAAGDGSNYPRAVNGSGVVAGYWVGSTGVSFGWRYTNGSYQQLPPLGTRKSLPTDMNSAGDIVGFASYLTAGDFSHVMLWKASTPSQFTDFGLGTAAGIDDTGRVVVSWGVLFNPDGTSLSLDNPGATFSVRDFAGGRIVGFKGVDAPYTVVEWNLSGHVVREIADGVPQAINASGSITATRQSGAKVLFKGATVETLTSPVPAPRITIGVTSDNVVISDANNSAYRWNC</sequence>
<name>A0A8J3VIP4_9ACTN</name>
<reference evidence="2" key="1">
    <citation type="submission" date="2021-01" db="EMBL/GenBank/DDBJ databases">
        <title>Whole genome shotgun sequence of Rhizocola hellebori NBRC 109834.</title>
        <authorList>
            <person name="Komaki H."/>
            <person name="Tamura T."/>
        </authorList>
    </citation>
    <scope>NUCLEOTIDE SEQUENCE</scope>
    <source>
        <strain evidence="2">NBRC 109834</strain>
    </source>
</reference>
<accession>A0A8J3VIP4</accession>
<evidence type="ECO:0000313" key="2">
    <source>
        <dbReference type="EMBL" id="GIH07271.1"/>
    </source>
</evidence>
<feature type="chain" id="PRO_5035210389" evidence="1">
    <location>
        <begin position="24"/>
        <end position="305"/>
    </location>
</feature>
<dbReference type="Proteomes" id="UP000612899">
    <property type="component" value="Unassembled WGS sequence"/>
</dbReference>
<evidence type="ECO:0000256" key="1">
    <source>
        <dbReference type="SAM" id="SignalP"/>
    </source>
</evidence>
<dbReference type="AlphaFoldDB" id="A0A8J3VIP4"/>
<dbReference type="RefSeq" id="WP_203911065.1">
    <property type="nucleotide sequence ID" value="NZ_BONY01000035.1"/>
</dbReference>
<keyword evidence="3" id="KW-1185">Reference proteome</keyword>
<keyword evidence="1" id="KW-0732">Signal</keyword>
<proteinExistence type="predicted"/>
<evidence type="ECO:0000313" key="3">
    <source>
        <dbReference type="Proteomes" id="UP000612899"/>
    </source>
</evidence>
<feature type="signal peptide" evidence="1">
    <location>
        <begin position="1"/>
        <end position="23"/>
    </location>
</feature>
<dbReference type="PROSITE" id="PS51257">
    <property type="entry name" value="PROKAR_LIPOPROTEIN"/>
    <property type="match status" value="1"/>
</dbReference>
<organism evidence="2 3">
    <name type="scientific">Rhizocola hellebori</name>
    <dbReference type="NCBI Taxonomy" id="1392758"/>
    <lineage>
        <taxon>Bacteria</taxon>
        <taxon>Bacillati</taxon>
        <taxon>Actinomycetota</taxon>
        <taxon>Actinomycetes</taxon>
        <taxon>Micromonosporales</taxon>
        <taxon>Micromonosporaceae</taxon>
        <taxon>Rhizocola</taxon>
    </lineage>
</organism>